<dbReference type="CDD" id="cd01949">
    <property type="entry name" value="GGDEF"/>
    <property type="match status" value="1"/>
</dbReference>
<proteinExistence type="predicted"/>
<keyword evidence="3" id="KW-1185">Reference proteome</keyword>
<dbReference type="InterPro" id="IPR013655">
    <property type="entry name" value="PAS_fold_3"/>
</dbReference>
<gene>
    <name evidence="2" type="ORF">NQG31_04755</name>
</gene>
<dbReference type="SUPFAM" id="SSF55073">
    <property type="entry name" value="Nucleotide cyclase"/>
    <property type="match status" value="1"/>
</dbReference>
<dbReference type="InterPro" id="IPR035965">
    <property type="entry name" value="PAS-like_dom_sf"/>
</dbReference>
<comment type="caution">
    <text evidence="2">The sequence shown here is derived from an EMBL/GenBank/DDBJ whole genome shotgun (WGS) entry which is preliminary data.</text>
</comment>
<dbReference type="SUPFAM" id="SSF55785">
    <property type="entry name" value="PYP-like sensor domain (PAS domain)"/>
    <property type="match status" value="1"/>
</dbReference>
<organism evidence="2 3">
    <name type="scientific">Exiguobacterium alkaliphilum</name>
    <dbReference type="NCBI Taxonomy" id="1428684"/>
    <lineage>
        <taxon>Bacteria</taxon>
        <taxon>Bacillati</taxon>
        <taxon>Bacillota</taxon>
        <taxon>Bacilli</taxon>
        <taxon>Bacillales</taxon>
        <taxon>Bacillales Family XII. Incertae Sedis</taxon>
        <taxon>Exiguobacterium</taxon>
    </lineage>
</organism>
<dbReference type="Gene3D" id="3.30.70.270">
    <property type="match status" value="1"/>
</dbReference>
<feature type="domain" description="GGDEF" evidence="1">
    <location>
        <begin position="182"/>
        <end position="300"/>
    </location>
</feature>
<dbReference type="Proteomes" id="UP001206821">
    <property type="component" value="Unassembled WGS sequence"/>
</dbReference>
<dbReference type="EMBL" id="JANIEK010000012">
    <property type="protein sequence ID" value="MCT4794843.1"/>
    <property type="molecule type" value="Genomic_DNA"/>
</dbReference>
<dbReference type="PROSITE" id="PS50887">
    <property type="entry name" value="GGDEF"/>
    <property type="match status" value="1"/>
</dbReference>
<dbReference type="Gene3D" id="3.30.450.20">
    <property type="entry name" value="PAS domain"/>
    <property type="match status" value="1"/>
</dbReference>
<dbReference type="RefSeq" id="WP_034817480.1">
    <property type="nucleotide sequence ID" value="NZ_JANIEK010000012.1"/>
</dbReference>
<evidence type="ECO:0000313" key="3">
    <source>
        <dbReference type="Proteomes" id="UP001206821"/>
    </source>
</evidence>
<reference evidence="2 3" key="1">
    <citation type="submission" date="2022-07" db="EMBL/GenBank/DDBJ databases">
        <title>Genomic and pangenome structural analysis of the polyextremophile Exiguobacterium.</title>
        <authorList>
            <person name="Shen L."/>
        </authorList>
    </citation>
    <scope>NUCLEOTIDE SEQUENCE [LARGE SCALE GENOMIC DNA]</scope>
    <source>
        <strain evidence="2 3">12_1</strain>
    </source>
</reference>
<dbReference type="PANTHER" id="PTHR45138">
    <property type="entry name" value="REGULATORY COMPONENTS OF SENSORY TRANSDUCTION SYSTEM"/>
    <property type="match status" value="1"/>
</dbReference>
<protein>
    <submittedName>
        <fullName evidence="2">Sensor domain-containing diguanylate cyclase</fullName>
    </submittedName>
</protein>
<dbReference type="InterPro" id="IPR000160">
    <property type="entry name" value="GGDEF_dom"/>
</dbReference>
<evidence type="ECO:0000313" key="2">
    <source>
        <dbReference type="EMBL" id="MCT4794843.1"/>
    </source>
</evidence>
<dbReference type="SMART" id="SM00267">
    <property type="entry name" value="GGDEF"/>
    <property type="match status" value="1"/>
</dbReference>
<dbReference type="NCBIfam" id="TIGR00254">
    <property type="entry name" value="GGDEF"/>
    <property type="match status" value="1"/>
</dbReference>
<dbReference type="PANTHER" id="PTHR45138:SF6">
    <property type="entry name" value="DIGUANYLATE CYCLASE DGCN"/>
    <property type="match status" value="1"/>
</dbReference>
<dbReference type="Pfam" id="PF00990">
    <property type="entry name" value="GGDEF"/>
    <property type="match status" value="1"/>
</dbReference>
<accession>A0ABT2KWC3</accession>
<sequence>MVEFILGIFIGLSVAFIVYKIRRQVNQADEPMTRFTDQMKDVIYVFDVKPVFRFRYISPSLDDYLGEGTVAKNYDDPNDCFHRIHPDDYELLVQKVTGQVNYEEPILQRWQTNDGRYLWFEEYATPIYEGEELVAVQGVIRNVEAAVTEREALVYESRHDSLTGVWNRRAFEETVDRLPTASSCGVIVIDLNDLKQVNDTYGHSAGDVLLQRAAHVLTRKSPKVYRLGGDEFVVLMTGSDQELSELVTAIHFAFKEAGISAAIGSSFTEDHTDFVALYDEADQAMYEQKRRMKQSNLTDPVMDR</sequence>
<dbReference type="Pfam" id="PF08447">
    <property type="entry name" value="PAS_3"/>
    <property type="match status" value="1"/>
</dbReference>
<name>A0ABT2KWC3_9BACL</name>
<dbReference type="InterPro" id="IPR050469">
    <property type="entry name" value="Diguanylate_Cyclase"/>
</dbReference>
<dbReference type="InterPro" id="IPR043128">
    <property type="entry name" value="Rev_trsase/Diguanyl_cyclase"/>
</dbReference>
<dbReference type="InterPro" id="IPR029787">
    <property type="entry name" value="Nucleotide_cyclase"/>
</dbReference>
<evidence type="ECO:0000259" key="1">
    <source>
        <dbReference type="PROSITE" id="PS50887"/>
    </source>
</evidence>